<dbReference type="Proteomes" id="UP000027222">
    <property type="component" value="Unassembled WGS sequence"/>
</dbReference>
<feature type="transmembrane region" description="Helical" evidence="1">
    <location>
        <begin position="216"/>
        <end position="240"/>
    </location>
</feature>
<dbReference type="EMBL" id="KL142405">
    <property type="protein sequence ID" value="KDR68926.1"/>
    <property type="molecule type" value="Genomic_DNA"/>
</dbReference>
<keyword evidence="1" id="KW-0812">Transmembrane</keyword>
<dbReference type="HOGENOM" id="CLU_048458_0_0_1"/>
<feature type="transmembrane region" description="Helical" evidence="1">
    <location>
        <begin position="285"/>
        <end position="305"/>
    </location>
</feature>
<name>A0A067SDF2_GALM3</name>
<proteinExistence type="predicted"/>
<evidence type="ECO:0000313" key="2">
    <source>
        <dbReference type="EMBL" id="KDR68926.1"/>
    </source>
</evidence>
<evidence type="ECO:0000256" key="1">
    <source>
        <dbReference type="SAM" id="Phobius"/>
    </source>
</evidence>
<accession>A0A067SDF2</accession>
<dbReference type="Pfam" id="PF14494">
    <property type="entry name" value="DUF4436"/>
    <property type="match status" value="1"/>
</dbReference>
<dbReference type="OrthoDB" id="2923771at2759"/>
<protein>
    <submittedName>
        <fullName evidence="2">Uncharacterized protein</fullName>
    </submittedName>
</protein>
<evidence type="ECO:0000313" key="3">
    <source>
        <dbReference type="Proteomes" id="UP000027222"/>
    </source>
</evidence>
<dbReference type="InterPro" id="IPR027948">
    <property type="entry name" value="DUF4436"/>
</dbReference>
<keyword evidence="1" id="KW-1133">Transmembrane helix</keyword>
<keyword evidence="3" id="KW-1185">Reference proteome</keyword>
<dbReference type="STRING" id="685588.A0A067SDF2"/>
<organism evidence="2 3">
    <name type="scientific">Galerina marginata (strain CBS 339.88)</name>
    <dbReference type="NCBI Taxonomy" id="685588"/>
    <lineage>
        <taxon>Eukaryota</taxon>
        <taxon>Fungi</taxon>
        <taxon>Dikarya</taxon>
        <taxon>Basidiomycota</taxon>
        <taxon>Agaricomycotina</taxon>
        <taxon>Agaricomycetes</taxon>
        <taxon>Agaricomycetidae</taxon>
        <taxon>Agaricales</taxon>
        <taxon>Agaricineae</taxon>
        <taxon>Strophariaceae</taxon>
        <taxon>Galerina</taxon>
    </lineage>
</organism>
<sequence>MRGRLVLFSVILITICLGAFLAAAFRLVVRPVNFKVPDAFDVEAEVSFAIEIISADPIARTFTTDWYPMFNPGCLPNLTKVVDVYVDRGALDPSSPAFSISPPYHPVYRFNVTAYCRAETSLLPAFRVTSKMLNSQLVGGFPGTDHSALQNYPFDVYYAPLYLYGLDPDSGDYASMNITKSFGGVVNFQISLRTSGIAGSWLYFNMQIKRSQATQMFVVVVGITNWLMASTFLTICCATLIYRSHKIYSEMFVVPVGAVFAFTTIRTGFPGAPSGFGATIDLFTILPVLVLMSLCSFFLLLAILYRRIMEFKAQDKESRYLRHTHFDDSRLSSASSSTAPGVIRRMDYGSNFYTRLFRWLSYSFYPL</sequence>
<dbReference type="AlphaFoldDB" id="A0A067SDF2"/>
<keyword evidence="1" id="KW-0472">Membrane</keyword>
<reference evidence="3" key="1">
    <citation type="journal article" date="2014" name="Proc. Natl. Acad. Sci. U.S.A.">
        <title>Extensive sampling of basidiomycete genomes demonstrates inadequacy of the white-rot/brown-rot paradigm for wood decay fungi.</title>
        <authorList>
            <person name="Riley R."/>
            <person name="Salamov A.A."/>
            <person name="Brown D.W."/>
            <person name="Nagy L.G."/>
            <person name="Floudas D."/>
            <person name="Held B.W."/>
            <person name="Levasseur A."/>
            <person name="Lombard V."/>
            <person name="Morin E."/>
            <person name="Otillar R."/>
            <person name="Lindquist E.A."/>
            <person name="Sun H."/>
            <person name="LaButti K.M."/>
            <person name="Schmutz J."/>
            <person name="Jabbour D."/>
            <person name="Luo H."/>
            <person name="Baker S.E."/>
            <person name="Pisabarro A.G."/>
            <person name="Walton J.D."/>
            <person name="Blanchette R.A."/>
            <person name="Henrissat B."/>
            <person name="Martin F."/>
            <person name="Cullen D."/>
            <person name="Hibbett D.S."/>
            <person name="Grigoriev I.V."/>
        </authorList>
    </citation>
    <scope>NUCLEOTIDE SEQUENCE [LARGE SCALE GENOMIC DNA]</scope>
    <source>
        <strain evidence="3">CBS 339.88</strain>
    </source>
</reference>
<feature type="transmembrane region" description="Helical" evidence="1">
    <location>
        <begin position="247"/>
        <end position="265"/>
    </location>
</feature>
<gene>
    <name evidence="2" type="ORF">GALMADRAFT_145943</name>
</gene>